<dbReference type="InterPro" id="IPR012910">
    <property type="entry name" value="Plug_dom"/>
</dbReference>
<evidence type="ECO:0000256" key="2">
    <source>
        <dbReference type="ARBA" id="ARBA00022448"/>
    </source>
</evidence>
<dbReference type="Gene3D" id="2.40.170.20">
    <property type="entry name" value="TonB-dependent receptor, beta-barrel domain"/>
    <property type="match status" value="1"/>
</dbReference>
<evidence type="ECO:0000256" key="6">
    <source>
        <dbReference type="ARBA" id="ARBA00023136"/>
    </source>
</evidence>
<reference evidence="11" key="1">
    <citation type="journal article" date="2021" name="PeerJ">
        <title>Extensive microbial diversity within the chicken gut microbiome revealed by metagenomics and culture.</title>
        <authorList>
            <person name="Gilroy R."/>
            <person name="Ravi A."/>
            <person name="Getino M."/>
            <person name="Pursley I."/>
            <person name="Horton D.L."/>
            <person name="Alikhan N.F."/>
            <person name="Baker D."/>
            <person name="Gharbi K."/>
            <person name="Hall N."/>
            <person name="Watson M."/>
            <person name="Adriaenssens E.M."/>
            <person name="Foster-Nyarko E."/>
            <person name="Jarju S."/>
            <person name="Secka A."/>
            <person name="Antonio M."/>
            <person name="Oren A."/>
            <person name="Chaudhuri R.R."/>
            <person name="La Ragione R."/>
            <person name="Hildebrand F."/>
            <person name="Pallen M.J."/>
        </authorList>
    </citation>
    <scope>NUCLEOTIDE SEQUENCE</scope>
    <source>
        <strain evidence="11">CHK165-8395</strain>
    </source>
</reference>
<keyword evidence="11" id="KW-0675">Receptor</keyword>
<evidence type="ECO:0000256" key="8">
    <source>
        <dbReference type="PROSITE-ProRule" id="PRU01360"/>
    </source>
</evidence>
<dbReference type="GO" id="GO:0009279">
    <property type="term" value="C:cell outer membrane"/>
    <property type="evidence" value="ECO:0007669"/>
    <property type="project" value="UniProtKB-SubCell"/>
</dbReference>
<keyword evidence="3 8" id="KW-1134">Transmembrane beta strand</keyword>
<evidence type="ECO:0000313" key="12">
    <source>
        <dbReference type="Proteomes" id="UP000718012"/>
    </source>
</evidence>
<keyword evidence="4 8" id="KW-0812">Transmembrane</keyword>
<dbReference type="EMBL" id="DYXD01000275">
    <property type="protein sequence ID" value="HJF09082.1"/>
    <property type="molecule type" value="Genomic_DNA"/>
</dbReference>
<feature type="chain" id="PRO_5037318277" evidence="9">
    <location>
        <begin position="24"/>
        <end position="906"/>
    </location>
</feature>
<organism evidence="11 12">
    <name type="scientific">Phocaeicola coprocola</name>
    <dbReference type="NCBI Taxonomy" id="310298"/>
    <lineage>
        <taxon>Bacteria</taxon>
        <taxon>Pseudomonadati</taxon>
        <taxon>Bacteroidota</taxon>
        <taxon>Bacteroidia</taxon>
        <taxon>Bacteroidales</taxon>
        <taxon>Bacteroidaceae</taxon>
        <taxon>Phocaeicola</taxon>
    </lineage>
</organism>
<evidence type="ECO:0000256" key="4">
    <source>
        <dbReference type="ARBA" id="ARBA00022692"/>
    </source>
</evidence>
<proteinExistence type="inferred from homology"/>
<protein>
    <submittedName>
        <fullName evidence="11">TonB-dependent receptor plug domain-containing protein</fullName>
    </submittedName>
</protein>
<gene>
    <name evidence="11" type="ORF">K8U81_13020</name>
</gene>
<keyword evidence="7 8" id="KW-0998">Cell outer membrane</keyword>
<dbReference type="PANTHER" id="PTHR30069">
    <property type="entry name" value="TONB-DEPENDENT OUTER MEMBRANE RECEPTOR"/>
    <property type="match status" value="1"/>
</dbReference>
<comment type="caution">
    <text evidence="11">The sequence shown here is derived from an EMBL/GenBank/DDBJ whole genome shotgun (WGS) entry which is preliminary data.</text>
</comment>
<accession>A0A921FFD2</accession>
<keyword evidence="6 8" id="KW-0472">Membrane</keyword>
<comment type="subcellular location">
    <subcellularLocation>
        <location evidence="1 8">Cell outer membrane</location>
        <topology evidence="1 8">Multi-pass membrane protein</topology>
    </subcellularLocation>
</comment>
<feature type="signal peptide" evidence="9">
    <location>
        <begin position="1"/>
        <end position="23"/>
    </location>
</feature>
<evidence type="ECO:0000256" key="5">
    <source>
        <dbReference type="ARBA" id="ARBA00022729"/>
    </source>
</evidence>
<dbReference type="InterPro" id="IPR037066">
    <property type="entry name" value="Plug_dom_sf"/>
</dbReference>
<dbReference type="Gene3D" id="2.170.130.10">
    <property type="entry name" value="TonB-dependent receptor, plug domain"/>
    <property type="match status" value="1"/>
</dbReference>
<dbReference type="InterPro" id="IPR039426">
    <property type="entry name" value="TonB-dep_rcpt-like"/>
</dbReference>
<dbReference type="GO" id="GO:0015344">
    <property type="term" value="F:siderophore uptake transmembrane transporter activity"/>
    <property type="evidence" value="ECO:0007669"/>
    <property type="project" value="TreeGrafter"/>
</dbReference>
<evidence type="ECO:0000256" key="7">
    <source>
        <dbReference type="ARBA" id="ARBA00023237"/>
    </source>
</evidence>
<dbReference type="Pfam" id="PF07715">
    <property type="entry name" value="Plug"/>
    <property type="match status" value="1"/>
</dbReference>
<evidence type="ECO:0000259" key="10">
    <source>
        <dbReference type="Pfam" id="PF07715"/>
    </source>
</evidence>
<dbReference type="GO" id="GO:0044718">
    <property type="term" value="P:siderophore transmembrane transport"/>
    <property type="evidence" value="ECO:0007669"/>
    <property type="project" value="TreeGrafter"/>
</dbReference>
<dbReference type="AlphaFoldDB" id="A0A921FFD2"/>
<evidence type="ECO:0000313" key="11">
    <source>
        <dbReference type="EMBL" id="HJF09082.1"/>
    </source>
</evidence>
<evidence type="ECO:0000256" key="9">
    <source>
        <dbReference type="SAM" id="SignalP"/>
    </source>
</evidence>
<keyword evidence="5 9" id="KW-0732">Signal</keyword>
<evidence type="ECO:0000256" key="1">
    <source>
        <dbReference type="ARBA" id="ARBA00004571"/>
    </source>
</evidence>
<keyword evidence="2 8" id="KW-0813">Transport</keyword>
<dbReference type="PANTHER" id="PTHR30069:SF29">
    <property type="entry name" value="HEMOGLOBIN AND HEMOGLOBIN-HAPTOGLOBIN-BINDING PROTEIN 1-RELATED"/>
    <property type="match status" value="1"/>
</dbReference>
<dbReference type="SUPFAM" id="SSF56935">
    <property type="entry name" value="Porins"/>
    <property type="match status" value="1"/>
</dbReference>
<reference evidence="11" key="2">
    <citation type="submission" date="2021-09" db="EMBL/GenBank/DDBJ databases">
        <authorList>
            <person name="Gilroy R."/>
        </authorList>
    </citation>
    <scope>NUCLEOTIDE SEQUENCE</scope>
    <source>
        <strain evidence="11">CHK165-8395</strain>
    </source>
</reference>
<dbReference type="InterPro" id="IPR036942">
    <property type="entry name" value="Beta-barrel_TonB_sf"/>
</dbReference>
<sequence>MKKYGLFLLLGKFLTLSMGSLWAENIQKIDTVATIVDSKVLSDPYLPQHLGGEIFVKAKDANFLNSLVGRIAGITVQPSSMGTGGGVKIEMRGVRSFQGNNNVLFVIDGVPFPQLSAEEFYSIYKGYGLSSDGIASFNAEDIEGISVLSGAVASVLYGSDAANGVILITTKRGNKEYKPSITVSNTTTFAKPFVMPEFQHVYEGWASDVKTPFAWNPSDFYRTGHTVNNAVTVSAGTEMNQSYFSAMTQNAVGLLDNNSSNHYNLTFRNTTTLLDGKLNIDASLMYIRTKERNMLAQGDYFNPIVPVYLLPDFLRKNDEYSRFERYDPDEGYATQYWHYADWQNPYWIEKRNLFVNTKDRIRAGLGFRYSLTDWLDFTAHVNYDKDKQMQTQELYASTRYLLKDSSLGEYGKVNADLNQTYADLAFHLQKSAGNFSFNALLGTVFRDRKYEYNLHGGGLVQPNIFSLDNLDSAKRKDWDVDLHDRNNALFASLQVGYKDFLYINAGARKEWQYLWSGGTRESYDDVFYPSAGLSFIPTSIMSHSNVLSFLKFRLAYAESGASHQYYLPNGLWSYDRDASSFIQGRIACEKTKSYEAGFDLGMFNNKLNFSFTMYSTSTDSDIPLATYLGKAEIQNKGLEVSLGLNQPLGPVSWSSNLTYTLNKNKIKDFHEVVNSVTGEFTVNYLKLASYGQLAEEKLVPGGSIGDIYVSTFRKDAAGNVLFNTQTGLPERSNDYVYAGNTSPDYMIGWSNDFSWKGLELGLVLQGSFGGEALSMTQAMLDRYGVSLITADARDQGGVWISGKKIPVFQYYSVTSGMPGIGELYVYDATNVRLAELTLGYNVPMYRWVNWMQNIKVSFVGRNLLMFYNKAPFDPMSTASMGNDMRGIDYFRLPSLRNMGFSLRLTF</sequence>
<dbReference type="Proteomes" id="UP000718012">
    <property type="component" value="Unassembled WGS sequence"/>
</dbReference>
<feature type="domain" description="TonB-dependent receptor plug" evidence="10">
    <location>
        <begin position="61"/>
        <end position="165"/>
    </location>
</feature>
<dbReference type="PROSITE" id="PS52016">
    <property type="entry name" value="TONB_DEPENDENT_REC_3"/>
    <property type="match status" value="1"/>
</dbReference>
<comment type="similarity">
    <text evidence="8">Belongs to the TonB-dependent receptor family.</text>
</comment>
<evidence type="ECO:0000256" key="3">
    <source>
        <dbReference type="ARBA" id="ARBA00022452"/>
    </source>
</evidence>
<name>A0A921FFD2_9BACT</name>